<evidence type="ECO:0000259" key="1">
    <source>
        <dbReference type="PROSITE" id="PS50943"/>
    </source>
</evidence>
<dbReference type="SMART" id="SM00530">
    <property type="entry name" value="HTH_XRE"/>
    <property type="match status" value="1"/>
</dbReference>
<dbReference type="HOGENOM" id="CLU_033540_3_0_11"/>
<dbReference type="AlphaFoldDB" id="K0K626"/>
<reference evidence="2 3" key="1">
    <citation type="journal article" date="2012" name="BMC Genomics">
        <title>Complete genome sequence of Saccharothrix espanaensis DSM 44229T and comparison to the other completely sequenced Pseudonocardiaceae.</title>
        <authorList>
            <person name="Strobel T."/>
            <person name="Al-Dilaimi A."/>
            <person name="Blom J."/>
            <person name="Gessner A."/>
            <person name="Kalinowski J."/>
            <person name="Luzhetska M."/>
            <person name="Puhler A."/>
            <person name="Szczepanowski R."/>
            <person name="Bechthold A."/>
            <person name="Ruckert C."/>
        </authorList>
    </citation>
    <scope>NUCLEOTIDE SEQUENCE [LARGE SCALE GENOMIC DNA]</scope>
    <source>
        <strain evidence="3">ATCC 51144 / DSM 44229 / JCM 9112 / NBRC 15066 / NRRL 15764</strain>
    </source>
</reference>
<dbReference type="Proteomes" id="UP000006281">
    <property type="component" value="Chromosome"/>
</dbReference>
<dbReference type="KEGG" id="sesp:BN6_57440"/>
<dbReference type="PATRIC" id="fig|1179773.3.peg.5778"/>
<gene>
    <name evidence="2" type="ordered locus">BN6_57440</name>
</gene>
<dbReference type="OrthoDB" id="3865941at2"/>
<keyword evidence="3" id="KW-1185">Reference proteome</keyword>
<evidence type="ECO:0000313" key="2">
    <source>
        <dbReference type="EMBL" id="CCH33002.1"/>
    </source>
</evidence>
<dbReference type="PROSITE" id="PS50943">
    <property type="entry name" value="HTH_CROC1"/>
    <property type="match status" value="1"/>
</dbReference>
<dbReference type="SUPFAM" id="SSF47413">
    <property type="entry name" value="lambda repressor-like DNA-binding domains"/>
    <property type="match status" value="1"/>
</dbReference>
<dbReference type="Pfam" id="PF13560">
    <property type="entry name" value="HTH_31"/>
    <property type="match status" value="1"/>
</dbReference>
<dbReference type="CDD" id="cd00093">
    <property type="entry name" value="HTH_XRE"/>
    <property type="match status" value="1"/>
</dbReference>
<evidence type="ECO:0000313" key="3">
    <source>
        <dbReference type="Proteomes" id="UP000006281"/>
    </source>
</evidence>
<proteinExistence type="predicted"/>
<name>K0K626_SACES</name>
<dbReference type="RefSeq" id="WP_015103113.1">
    <property type="nucleotide sequence ID" value="NC_019673.1"/>
</dbReference>
<dbReference type="EMBL" id="HE804045">
    <property type="protein sequence ID" value="CCH33002.1"/>
    <property type="molecule type" value="Genomic_DNA"/>
</dbReference>
<dbReference type="GO" id="GO:0003677">
    <property type="term" value="F:DNA binding"/>
    <property type="evidence" value="ECO:0007669"/>
    <property type="project" value="InterPro"/>
</dbReference>
<dbReference type="STRING" id="1179773.BN6_57440"/>
<protein>
    <recommendedName>
        <fullName evidence="1">HTH cro/C1-type domain-containing protein</fullName>
    </recommendedName>
</protein>
<dbReference type="InterPro" id="IPR010982">
    <property type="entry name" value="Lambda_DNA-bd_dom_sf"/>
</dbReference>
<sequence>MSEPSPGDVLRAERVRRRLTLAQAGKLLGYSGSTLSRIERGRPVGVEELRRLAARYRIPPARLGLATVGPTDALDGGDDVLRRELLTGMLGVAGATLLGLPPAGAAPPGSRPVTVDGLRHLVGQAQADYMACRYSQLAKAVPDTIRYAQAVRAVVDGERCGEVEALTATAYRHATWLALRLGEDGMAVGLSEHAISTARVSGDLLVEAEAAQMGAVVVRRYDRTDQAQALVVDTAAKLESTAGLADPRHAAAYAMLLETGAYTAAIAGRRSDALDLHAEATAAARTPRAALPDTLATSVVDARFLGLYEISVHRKLGDYGTAIAAARVIAPDSITVTERRVRYFEDVALAYGAWGKREQAFHALLAAERTAPQEVRVRPWAHRLTRDLRSSGPALRGLPEFAARAGVA</sequence>
<feature type="domain" description="HTH cro/C1-type" evidence="1">
    <location>
        <begin position="10"/>
        <end position="63"/>
    </location>
</feature>
<accession>K0K626</accession>
<organism evidence="2 3">
    <name type="scientific">Saccharothrix espanaensis (strain ATCC 51144 / DSM 44229 / JCM 9112 / NBRC 15066 / NRRL 15764)</name>
    <dbReference type="NCBI Taxonomy" id="1179773"/>
    <lineage>
        <taxon>Bacteria</taxon>
        <taxon>Bacillati</taxon>
        <taxon>Actinomycetota</taxon>
        <taxon>Actinomycetes</taxon>
        <taxon>Pseudonocardiales</taxon>
        <taxon>Pseudonocardiaceae</taxon>
        <taxon>Saccharothrix</taxon>
    </lineage>
</organism>
<dbReference type="InterPro" id="IPR001387">
    <property type="entry name" value="Cro/C1-type_HTH"/>
</dbReference>
<dbReference type="Gene3D" id="1.10.260.40">
    <property type="entry name" value="lambda repressor-like DNA-binding domains"/>
    <property type="match status" value="1"/>
</dbReference>
<dbReference type="eggNOG" id="COG1396">
    <property type="taxonomic scope" value="Bacteria"/>
</dbReference>